<sequence>MDVFELFSHTPLNIYINKIYITIKFITMEITILMGKEEKIVSGISSDTTCADIIYAMAHSSGQKGKFVLLAKFSEGEYKFLPNEKVLEVMKIKNFKNNLELRQIFPTIERSKSLNKNDKTINKSPLQYTQNSKIGNIMDDQRILNNHLYLQQSYAQKFSDKKLCEENNFRKNFNDHADNRPPPPAYRDVINQKYRSLIGNNSTLEKKQYKQRHSHVNYDLGILDVQTDVNSPITLLTNINRSCNHILKEQQALLQSLEIEFSSEEEKEFYQLLKQKSNLDMIVSQVKECNYEEKLINCKKESLGLQNQIKSVETNIQQMNDDIDHYNKLISRLEHEISVILEQDQNDYYNKPSSIPSVNRYGSNKASVY</sequence>
<keyword evidence="1" id="KW-0175">Coiled coil</keyword>
<name>A0A0N5C8X9_STREA</name>
<proteinExistence type="predicted"/>
<evidence type="ECO:0000313" key="3">
    <source>
        <dbReference type="WBParaSite" id="SPAL_0001436200.1"/>
    </source>
</evidence>
<evidence type="ECO:0000313" key="2">
    <source>
        <dbReference type="Proteomes" id="UP000046392"/>
    </source>
</evidence>
<dbReference type="PANTHER" id="PTHR15286">
    <property type="entry name" value="RAS-ASSOCIATING DOMAIN CONTAINING PROTEIN"/>
    <property type="match status" value="1"/>
</dbReference>
<dbReference type="STRING" id="174720.A0A0N5C8X9"/>
<feature type="coiled-coil region" evidence="1">
    <location>
        <begin position="302"/>
        <end position="336"/>
    </location>
</feature>
<dbReference type="AlphaFoldDB" id="A0A0N5C8X9"/>
<dbReference type="Gene3D" id="3.10.20.90">
    <property type="entry name" value="Phosphatidylinositol 3-kinase Catalytic Subunit, Chain A, domain 1"/>
    <property type="match status" value="1"/>
</dbReference>
<reference evidence="3" key="1">
    <citation type="submission" date="2017-02" db="UniProtKB">
        <authorList>
            <consortium name="WormBaseParasite"/>
        </authorList>
    </citation>
    <scope>IDENTIFICATION</scope>
</reference>
<accession>A0A0N5C8X9</accession>
<dbReference type="Proteomes" id="UP000046392">
    <property type="component" value="Unplaced"/>
</dbReference>
<protein>
    <submittedName>
        <fullName evidence="3">Ras-associating domain-containing protein</fullName>
    </submittedName>
</protein>
<dbReference type="WBParaSite" id="SPAL_0001436200.1">
    <property type="protein sequence ID" value="SPAL_0001436200.1"/>
    <property type="gene ID" value="SPAL_0001436200"/>
</dbReference>
<dbReference type="PANTHER" id="PTHR15286:SF6">
    <property type="entry name" value="GH01133P"/>
    <property type="match status" value="1"/>
</dbReference>
<dbReference type="InterPro" id="IPR033593">
    <property type="entry name" value="N-RASSF"/>
</dbReference>
<evidence type="ECO:0000256" key="1">
    <source>
        <dbReference type="SAM" id="Coils"/>
    </source>
</evidence>
<keyword evidence="2" id="KW-1185">Reference proteome</keyword>
<dbReference type="InterPro" id="IPR029071">
    <property type="entry name" value="Ubiquitin-like_domsf"/>
</dbReference>
<dbReference type="SUPFAM" id="SSF54236">
    <property type="entry name" value="Ubiquitin-like"/>
    <property type="match status" value="1"/>
</dbReference>
<organism evidence="2 3">
    <name type="scientific">Strongyloides papillosus</name>
    <name type="common">Intestinal threadworm</name>
    <dbReference type="NCBI Taxonomy" id="174720"/>
    <lineage>
        <taxon>Eukaryota</taxon>
        <taxon>Metazoa</taxon>
        <taxon>Ecdysozoa</taxon>
        <taxon>Nematoda</taxon>
        <taxon>Chromadorea</taxon>
        <taxon>Rhabditida</taxon>
        <taxon>Tylenchina</taxon>
        <taxon>Panagrolaimomorpha</taxon>
        <taxon>Strongyloidoidea</taxon>
        <taxon>Strongyloididae</taxon>
        <taxon>Strongyloides</taxon>
    </lineage>
</organism>